<organism evidence="1 2">
    <name type="scientific">Paenibacillus pini JCM 16418</name>
    <dbReference type="NCBI Taxonomy" id="1236976"/>
    <lineage>
        <taxon>Bacteria</taxon>
        <taxon>Bacillati</taxon>
        <taxon>Bacillota</taxon>
        <taxon>Bacilli</taxon>
        <taxon>Bacillales</taxon>
        <taxon>Paenibacillaceae</taxon>
        <taxon>Paenibacillus</taxon>
    </lineage>
</organism>
<proteinExistence type="predicted"/>
<sequence>MAPARAKIIFSFVLALCLLIAGAWWLFFNPSADFHSTFAPEKAKLPASASVPEQQESVQEPTAEILSKRIVEYHIDAKLDPTKRVIQATQTLTWTHPGKKQ</sequence>
<dbReference type="EMBL" id="BAVZ01000024">
    <property type="protein sequence ID" value="GAF10448.1"/>
    <property type="molecule type" value="Genomic_DNA"/>
</dbReference>
<name>W7YTD0_9BACL</name>
<evidence type="ECO:0000313" key="1">
    <source>
        <dbReference type="EMBL" id="GAF10448.1"/>
    </source>
</evidence>
<dbReference type="Proteomes" id="UP000019364">
    <property type="component" value="Unassembled WGS sequence"/>
</dbReference>
<comment type="caution">
    <text evidence="1">The sequence shown here is derived from an EMBL/GenBank/DDBJ whole genome shotgun (WGS) entry which is preliminary data.</text>
</comment>
<accession>W7YTD0</accession>
<protein>
    <submittedName>
        <fullName evidence="1">Uncharacterized protein</fullName>
    </submittedName>
</protein>
<reference evidence="1 2" key="1">
    <citation type="journal article" date="2014" name="Genome Announc.">
        <title>Draft Genome Sequence of Paenibacillus pini JCM 16418T, Isolated from the Rhizosphere of Pine Tree.</title>
        <authorList>
            <person name="Yuki M."/>
            <person name="Oshima K."/>
            <person name="Suda W."/>
            <person name="Oshida Y."/>
            <person name="Kitamura K."/>
            <person name="Iida Y."/>
            <person name="Hattori M."/>
            <person name="Ohkuma M."/>
        </authorList>
    </citation>
    <scope>NUCLEOTIDE SEQUENCE [LARGE SCALE GENOMIC DNA]</scope>
    <source>
        <strain evidence="1 2">JCM 16418</strain>
    </source>
</reference>
<dbReference type="AlphaFoldDB" id="W7YTD0"/>
<keyword evidence="2" id="KW-1185">Reference proteome</keyword>
<dbReference type="STRING" id="1236976.JCM16418_4654"/>
<evidence type="ECO:0000313" key="2">
    <source>
        <dbReference type="Proteomes" id="UP000019364"/>
    </source>
</evidence>
<gene>
    <name evidence="1" type="ORF">JCM16418_4654</name>
</gene>